<gene>
    <name evidence="1" type="ORF">KX928_01855</name>
</gene>
<dbReference type="AlphaFoldDB" id="A0A9X1FRS8"/>
<proteinExistence type="predicted"/>
<dbReference type="PROSITE" id="PS00330">
    <property type="entry name" value="HEMOLYSIN_CALCIUM"/>
    <property type="match status" value="1"/>
</dbReference>
<evidence type="ECO:0008006" key="3">
    <source>
        <dbReference type="Google" id="ProtNLM"/>
    </source>
</evidence>
<dbReference type="EMBL" id="JAHXDN010000001">
    <property type="protein sequence ID" value="MBW4706520.1"/>
    <property type="molecule type" value="Genomic_DNA"/>
</dbReference>
<dbReference type="InterPro" id="IPR001343">
    <property type="entry name" value="Hemolysn_Ca-bd"/>
</dbReference>
<evidence type="ECO:0000313" key="2">
    <source>
        <dbReference type="Proteomes" id="UP001138661"/>
    </source>
</evidence>
<sequence>MLWMAGLMGLVGVGAASLVAIKPDEIEDEHEDGALEDDGYTADTIDLFDQFDTLDVSQILGGDADEVITGTSDTDFIEGGEGDDRIDGEGGSDLIFGGIGSDILNGIVDDPDYAGITDTDASDYLNGGDGDDLLILGANDIAVSGAGDDEFLLGDWITEGKGVEILDYEPAHDSLMLVWDDTSATADEPDVSVNPDPDDPEVMHISMNGVSVAEIYGDTELSVADLTLIPLSSAEAIGLEPV</sequence>
<keyword evidence="2" id="KW-1185">Reference proteome</keyword>
<comment type="caution">
    <text evidence="1">The sequence shown here is derived from an EMBL/GenBank/DDBJ whole genome shotgun (WGS) entry which is preliminary data.</text>
</comment>
<dbReference type="GO" id="GO:0005509">
    <property type="term" value="F:calcium ion binding"/>
    <property type="evidence" value="ECO:0007669"/>
    <property type="project" value="InterPro"/>
</dbReference>
<reference evidence="1" key="1">
    <citation type="submission" date="2021-07" db="EMBL/GenBank/DDBJ databases">
        <title>Roseobacter insulae sp. nov., isolated from a tidal flat.</title>
        <authorList>
            <person name="Park S."/>
            <person name="Yoon J.-H."/>
        </authorList>
    </citation>
    <scope>NUCLEOTIDE SEQUENCE</scope>
    <source>
        <strain evidence="1">YSTF-M11</strain>
    </source>
</reference>
<evidence type="ECO:0000313" key="1">
    <source>
        <dbReference type="EMBL" id="MBW4706520.1"/>
    </source>
</evidence>
<organism evidence="1 2">
    <name type="scientific">Roseobacter insulae</name>
    <dbReference type="NCBI Taxonomy" id="2859783"/>
    <lineage>
        <taxon>Bacteria</taxon>
        <taxon>Pseudomonadati</taxon>
        <taxon>Pseudomonadota</taxon>
        <taxon>Alphaproteobacteria</taxon>
        <taxon>Rhodobacterales</taxon>
        <taxon>Roseobacteraceae</taxon>
        <taxon>Roseobacter</taxon>
    </lineage>
</organism>
<dbReference type="InterPro" id="IPR018511">
    <property type="entry name" value="Hemolysin-typ_Ca-bd_CS"/>
</dbReference>
<dbReference type="Proteomes" id="UP001138661">
    <property type="component" value="Unassembled WGS sequence"/>
</dbReference>
<name>A0A9X1FRS8_9RHOB</name>
<protein>
    <recommendedName>
        <fullName evidence="3">Type I secretion target repeat protein</fullName>
    </recommendedName>
</protein>
<accession>A0A9X1FRS8</accession>
<dbReference type="Pfam" id="PF00353">
    <property type="entry name" value="HemolysinCabind"/>
    <property type="match status" value="2"/>
</dbReference>
<dbReference type="RefSeq" id="WP_219498216.1">
    <property type="nucleotide sequence ID" value="NZ_JAHXDN010000001.1"/>
</dbReference>